<evidence type="ECO:0000313" key="4">
    <source>
        <dbReference type="Proteomes" id="UP000579153"/>
    </source>
</evidence>
<dbReference type="SUPFAM" id="SSF53756">
    <property type="entry name" value="UDP-Glycosyltransferase/glycogen phosphorylase"/>
    <property type="match status" value="1"/>
</dbReference>
<dbReference type="PANTHER" id="PTHR45947:SF3">
    <property type="entry name" value="SULFOQUINOVOSYL TRANSFERASE SQD2"/>
    <property type="match status" value="1"/>
</dbReference>
<gene>
    <name evidence="3" type="ORF">HD596_007638</name>
</gene>
<dbReference type="Pfam" id="PF00534">
    <property type="entry name" value="Glycos_transf_1"/>
    <property type="match status" value="1"/>
</dbReference>
<comment type="caution">
    <text evidence="3">The sequence shown here is derived from an EMBL/GenBank/DDBJ whole genome shotgun (WGS) entry which is preliminary data.</text>
</comment>
<dbReference type="GO" id="GO:0016758">
    <property type="term" value="F:hexosyltransferase activity"/>
    <property type="evidence" value="ECO:0007669"/>
    <property type="project" value="TreeGrafter"/>
</dbReference>
<name>A0A7W9LEI0_9ACTN</name>
<dbReference type="Proteomes" id="UP000579153">
    <property type="component" value="Unassembled WGS sequence"/>
</dbReference>
<organism evidence="3 4">
    <name type="scientific">Nonomuraea jabiensis</name>
    <dbReference type="NCBI Taxonomy" id="882448"/>
    <lineage>
        <taxon>Bacteria</taxon>
        <taxon>Bacillati</taxon>
        <taxon>Actinomycetota</taxon>
        <taxon>Actinomycetes</taxon>
        <taxon>Streptosporangiales</taxon>
        <taxon>Streptosporangiaceae</taxon>
        <taxon>Nonomuraea</taxon>
    </lineage>
</organism>
<keyword evidence="4" id="KW-1185">Reference proteome</keyword>
<keyword evidence="1 3" id="KW-0808">Transferase</keyword>
<evidence type="ECO:0000313" key="3">
    <source>
        <dbReference type="EMBL" id="MBB5780882.1"/>
    </source>
</evidence>
<dbReference type="InterPro" id="IPR001296">
    <property type="entry name" value="Glyco_trans_1"/>
</dbReference>
<reference evidence="3 4" key="1">
    <citation type="submission" date="2020-08" db="EMBL/GenBank/DDBJ databases">
        <title>Sequencing the genomes of 1000 actinobacteria strains.</title>
        <authorList>
            <person name="Klenk H.-P."/>
        </authorList>
    </citation>
    <scope>NUCLEOTIDE SEQUENCE [LARGE SCALE GENOMIC DNA]</scope>
    <source>
        <strain evidence="3 4">DSM 45507</strain>
    </source>
</reference>
<sequence>MVPGLGGYRVITARGALTVVCTTGWAAAEFARLGVPNLVRVPLGVDLATFSPSASTPACAPAWPRGARRCWCTAAACPPEKRPDRSIRALAELRRRGVPAVLAVAGDGPLRARLTRLADGLPVRFLGHLADRDALAALLATADVALAPGPVETFGLVALEALASGTPVVATRDSTLPEVIGPAGAAGRPARRGSGWISAARRRRLPQCAI</sequence>
<protein>
    <submittedName>
        <fullName evidence="3">Glycosyltransferase involved in cell wall biosynthesis</fullName>
    </submittedName>
</protein>
<evidence type="ECO:0000256" key="1">
    <source>
        <dbReference type="ARBA" id="ARBA00022679"/>
    </source>
</evidence>
<dbReference type="InterPro" id="IPR050194">
    <property type="entry name" value="Glycosyltransferase_grp1"/>
</dbReference>
<evidence type="ECO:0000259" key="2">
    <source>
        <dbReference type="Pfam" id="PF00534"/>
    </source>
</evidence>
<dbReference type="EMBL" id="JACHMB010000001">
    <property type="protein sequence ID" value="MBB5780882.1"/>
    <property type="molecule type" value="Genomic_DNA"/>
</dbReference>
<proteinExistence type="predicted"/>
<dbReference type="RefSeq" id="WP_221519689.1">
    <property type="nucleotide sequence ID" value="NZ_JACHMB010000001.1"/>
</dbReference>
<feature type="domain" description="Glycosyl transferase family 1" evidence="2">
    <location>
        <begin position="75"/>
        <end position="183"/>
    </location>
</feature>
<accession>A0A7W9LEI0</accession>
<dbReference type="PANTHER" id="PTHR45947">
    <property type="entry name" value="SULFOQUINOVOSYL TRANSFERASE SQD2"/>
    <property type="match status" value="1"/>
</dbReference>
<dbReference type="Gene3D" id="3.40.50.2000">
    <property type="entry name" value="Glycogen Phosphorylase B"/>
    <property type="match status" value="2"/>
</dbReference>
<dbReference type="AlphaFoldDB" id="A0A7W9LEI0"/>